<evidence type="ECO:0000313" key="2">
    <source>
        <dbReference type="EMBL" id="CCX04459.1"/>
    </source>
</evidence>
<dbReference type="eggNOG" id="KOG2651">
    <property type="taxonomic scope" value="Eukaryota"/>
</dbReference>
<dbReference type="InterPro" id="IPR025714">
    <property type="entry name" value="Methyltranfer_dom"/>
</dbReference>
<dbReference type="SUPFAM" id="SSF53335">
    <property type="entry name" value="S-adenosyl-L-methionine-dependent methyltransferases"/>
    <property type="match status" value="1"/>
</dbReference>
<organism evidence="2 3">
    <name type="scientific">Pyronema omphalodes (strain CBS 100304)</name>
    <name type="common">Pyronema confluens</name>
    <dbReference type="NCBI Taxonomy" id="1076935"/>
    <lineage>
        <taxon>Eukaryota</taxon>
        <taxon>Fungi</taxon>
        <taxon>Dikarya</taxon>
        <taxon>Ascomycota</taxon>
        <taxon>Pezizomycotina</taxon>
        <taxon>Pezizomycetes</taxon>
        <taxon>Pezizales</taxon>
        <taxon>Pyronemataceae</taxon>
        <taxon>Pyronema</taxon>
    </lineage>
</organism>
<accession>U4KY18</accession>
<dbReference type="InterPro" id="IPR052220">
    <property type="entry name" value="METTL25"/>
</dbReference>
<dbReference type="Pfam" id="PF13679">
    <property type="entry name" value="Methyltransf_32"/>
    <property type="match status" value="1"/>
</dbReference>
<dbReference type="Proteomes" id="UP000018144">
    <property type="component" value="Unassembled WGS sequence"/>
</dbReference>
<dbReference type="OrthoDB" id="10258156at2759"/>
<evidence type="ECO:0000259" key="1">
    <source>
        <dbReference type="Pfam" id="PF13679"/>
    </source>
</evidence>
<dbReference type="PANTHER" id="PTHR12496:SF0">
    <property type="entry name" value="METHYLTRANSFERASE DOMAIN-CONTAINING PROTEIN"/>
    <property type="match status" value="1"/>
</dbReference>
<reference evidence="2 3" key="1">
    <citation type="journal article" date="2013" name="PLoS Genet.">
        <title>The genome and development-dependent transcriptomes of Pyronema confluens: a window into fungal evolution.</title>
        <authorList>
            <person name="Traeger S."/>
            <person name="Altegoer F."/>
            <person name="Freitag M."/>
            <person name="Gabaldon T."/>
            <person name="Kempken F."/>
            <person name="Kumar A."/>
            <person name="Marcet-Houben M."/>
            <person name="Poggeler S."/>
            <person name="Stajich J.E."/>
            <person name="Nowrousian M."/>
        </authorList>
    </citation>
    <scope>NUCLEOTIDE SEQUENCE [LARGE SCALE GENOMIC DNA]</scope>
    <source>
        <strain evidence="3">CBS 100304</strain>
        <tissue evidence="2">Vegetative mycelium</tissue>
    </source>
</reference>
<keyword evidence="3" id="KW-1185">Reference proteome</keyword>
<sequence>MPPTHPLPLSDRFLAGTPDEYVESLLTFSEDPFFRILCGGIHILDFYTRDSEDEPKDIYRTIMPQDWIDFFARQNINYILDLLLRLPYSEFPTDIPETLDTYIRNVRDHTLQRDFIRRESSERAKKRVGFGTEWALNAGMRPKKIHEVEFFAAYLDDLVRDIRTMDETEGGDGVSHVVDYGSGQAYLTRTLAKKYGHDSVGIESRPVNIDGAKTLDKMFDSIADKKLRYKKRTSKEGEVVPDRPVFGTLQYVQTYITDGSLDEVVEAIHDVHVQPAAKPTPAATAECEECVVGTNPEDADALVKDTAALDINGTTGRTKPKSLLLTSLHSCGNLVHHALTAFRTTPAVRAVALIGCCYNLLTEKSGATFKPPFLRAPHPRLITTATSDDPKGFPISSKLTEHKISFNITARSMACQAPSNWTETSSAEFFLRHYYRALLQRLLIDKGVIAADCLEPLIIGSLPKQCYVSFYDYAVAALGKMKMLDQVEFSKEEAEEYVIRFETRRQELEVVWSLMAFSAGVVESVIVVDRWMYLREMGCKKAWVEAAFEHSESPRNFVVVGLR</sequence>
<dbReference type="AlphaFoldDB" id="U4KY18"/>
<protein>
    <submittedName>
        <fullName evidence="2">Similar to Uncharacterized protein C12orf26 homolog acc. no. Q6NXH8</fullName>
    </submittedName>
</protein>
<evidence type="ECO:0000313" key="3">
    <source>
        <dbReference type="Proteomes" id="UP000018144"/>
    </source>
</evidence>
<dbReference type="PANTHER" id="PTHR12496">
    <property type="entry name" value="CGI-41 METHYLTRANSFERASE"/>
    <property type="match status" value="1"/>
</dbReference>
<proteinExistence type="predicted"/>
<name>U4KY18_PYROM</name>
<gene>
    <name evidence="2" type="ORF">PCON_02416</name>
</gene>
<dbReference type="OMA" id="LQAPYNW"/>
<feature type="domain" description="Methyltransferase" evidence="1">
    <location>
        <begin position="143"/>
        <end position="363"/>
    </location>
</feature>
<dbReference type="InterPro" id="IPR029063">
    <property type="entry name" value="SAM-dependent_MTases_sf"/>
</dbReference>
<dbReference type="EMBL" id="HF935205">
    <property type="protein sequence ID" value="CCX04459.1"/>
    <property type="molecule type" value="Genomic_DNA"/>
</dbReference>
<dbReference type="STRING" id="1076935.U4KY18"/>